<comment type="caution">
    <text evidence="1">The sequence shown here is derived from an EMBL/GenBank/DDBJ whole genome shotgun (WGS) entry which is preliminary data.</text>
</comment>
<dbReference type="AlphaFoldDB" id="A0A392UWJ9"/>
<name>A0A392UWJ9_9FABA</name>
<proteinExistence type="predicted"/>
<evidence type="ECO:0000313" key="2">
    <source>
        <dbReference type="Proteomes" id="UP000265520"/>
    </source>
</evidence>
<feature type="non-terminal residue" evidence="1">
    <location>
        <position position="1"/>
    </location>
</feature>
<dbReference type="EMBL" id="LXQA010965650">
    <property type="protein sequence ID" value="MCI79085.1"/>
    <property type="molecule type" value="Genomic_DNA"/>
</dbReference>
<sequence>KLYIPAPALGAAQPALGAAASNKQLPASSIAPGAA</sequence>
<protein>
    <submittedName>
        <fullName evidence="1">Uncharacterized protein</fullName>
    </submittedName>
</protein>
<dbReference type="Proteomes" id="UP000265520">
    <property type="component" value="Unassembled WGS sequence"/>
</dbReference>
<reference evidence="1 2" key="1">
    <citation type="journal article" date="2018" name="Front. Plant Sci.">
        <title>Red Clover (Trifolium pratense) and Zigzag Clover (T. medium) - A Picture of Genomic Similarities and Differences.</title>
        <authorList>
            <person name="Dluhosova J."/>
            <person name="Istvanek J."/>
            <person name="Nedelnik J."/>
            <person name="Repkova J."/>
        </authorList>
    </citation>
    <scope>NUCLEOTIDE SEQUENCE [LARGE SCALE GENOMIC DNA]</scope>
    <source>
        <strain evidence="2">cv. 10/8</strain>
        <tissue evidence="1">Leaf</tissue>
    </source>
</reference>
<evidence type="ECO:0000313" key="1">
    <source>
        <dbReference type="EMBL" id="MCI79085.1"/>
    </source>
</evidence>
<keyword evidence="2" id="KW-1185">Reference proteome</keyword>
<accession>A0A392UWJ9</accession>
<gene>
    <name evidence="1" type="ORF">A2U01_0100356</name>
</gene>
<organism evidence="1 2">
    <name type="scientific">Trifolium medium</name>
    <dbReference type="NCBI Taxonomy" id="97028"/>
    <lineage>
        <taxon>Eukaryota</taxon>
        <taxon>Viridiplantae</taxon>
        <taxon>Streptophyta</taxon>
        <taxon>Embryophyta</taxon>
        <taxon>Tracheophyta</taxon>
        <taxon>Spermatophyta</taxon>
        <taxon>Magnoliopsida</taxon>
        <taxon>eudicotyledons</taxon>
        <taxon>Gunneridae</taxon>
        <taxon>Pentapetalae</taxon>
        <taxon>rosids</taxon>
        <taxon>fabids</taxon>
        <taxon>Fabales</taxon>
        <taxon>Fabaceae</taxon>
        <taxon>Papilionoideae</taxon>
        <taxon>50 kb inversion clade</taxon>
        <taxon>NPAAA clade</taxon>
        <taxon>Hologalegina</taxon>
        <taxon>IRL clade</taxon>
        <taxon>Trifolieae</taxon>
        <taxon>Trifolium</taxon>
    </lineage>
</organism>